<protein>
    <submittedName>
        <fullName evidence="4">Prephenate dehydrogenase</fullName>
    </submittedName>
</protein>
<dbReference type="SUPFAM" id="SSF48179">
    <property type="entry name" value="6-phosphogluconate dehydrogenase C-terminal domain-like"/>
    <property type="match status" value="1"/>
</dbReference>
<accession>A0A3B9QU41</accession>
<dbReference type="Gene3D" id="1.10.3660.10">
    <property type="entry name" value="6-phosphogluconate dehydrogenase C-terminal like domain"/>
    <property type="match status" value="1"/>
</dbReference>
<dbReference type="GO" id="GO:0008977">
    <property type="term" value="F:prephenate dehydrogenase (NAD+) activity"/>
    <property type="evidence" value="ECO:0007669"/>
    <property type="project" value="InterPro"/>
</dbReference>
<dbReference type="Gene3D" id="3.40.50.720">
    <property type="entry name" value="NAD(P)-binding Rossmann-like Domain"/>
    <property type="match status" value="1"/>
</dbReference>
<dbReference type="PROSITE" id="PS51176">
    <property type="entry name" value="PDH_ADH"/>
    <property type="match status" value="1"/>
</dbReference>
<dbReference type="InterPro" id="IPR008927">
    <property type="entry name" value="6-PGluconate_DH-like_C_sf"/>
</dbReference>
<feature type="domain" description="Prephenate/arogenate dehydrogenase" evidence="3">
    <location>
        <begin position="21"/>
        <end position="324"/>
    </location>
</feature>
<dbReference type="InterPro" id="IPR036291">
    <property type="entry name" value="NAD(P)-bd_dom_sf"/>
</dbReference>
<dbReference type="PANTHER" id="PTHR21363:SF0">
    <property type="entry name" value="PREPHENATE DEHYDROGENASE [NADP(+)]"/>
    <property type="match status" value="1"/>
</dbReference>
<proteinExistence type="inferred from homology"/>
<dbReference type="Pfam" id="PF20463">
    <property type="entry name" value="PDH_C"/>
    <property type="match status" value="1"/>
</dbReference>
<dbReference type="SUPFAM" id="SSF51735">
    <property type="entry name" value="NAD(P)-binding Rossmann-fold domains"/>
    <property type="match status" value="1"/>
</dbReference>
<evidence type="ECO:0000256" key="1">
    <source>
        <dbReference type="ARBA" id="ARBA00007964"/>
    </source>
</evidence>
<dbReference type="InterPro" id="IPR046826">
    <property type="entry name" value="PDH_N"/>
</dbReference>
<dbReference type="EMBL" id="DMDD01000137">
    <property type="protein sequence ID" value="HAF72482.1"/>
    <property type="molecule type" value="Genomic_DNA"/>
</dbReference>
<gene>
    <name evidence="4" type="ORF">DCL06_05955</name>
</gene>
<organism evidence="4 5">
    <name type="scientific">Corynebacterium variabile</name>
    <dbReference type="NCBI Taxonomy" id="1727"/>
    <lineage>
        <taxon>Bacteria</taxon>
        <taxon>Bacillati</taxon>
        <taxon>Actinomycetota</taxon>
        <taxon>Actinomycetes</taxon>
        <taxon>Mycobacteriales</taxon>
        <taxon>Corynebacteriaceae</taxon>
        <taxon>Corynebacterium</taxon>
    </lineage>
</organism>
<evidence type="ECO:0000313" key="5">
    <source>
        <dbReference type="Proteomes" id="UP000260925"/>
    </source>
</evidence>
<dbReference type="Proteomes" id="UP000260925">
    <property type="component" value="Unassembled WGS sequence"/>
</dbReference>
<dbReference type="GO" id="GO:0006571">
    <property type="term" value="P:tyrosine biosynthetic process"/>
    <property type="evidence" value="ECO:0007669"/>
    <property type="project" value="InterPro"/>
</dbReference>
<dbReference type="GO" id="GO:0070403">
    <property type="term" value="F:NAD+ binding"/>
    <property type="evidence" value="ECO:0007669"/>
    <property type="project" value="InterPro"/>
</dbReference>
<dbReference type="InterPro" id="IPR050812">
    <property type="entry name" value="Preph/Arog_dehydrog"/>
</dbReference>
<reference evidence="4 5" key="1">
    <citation type="journal article" date="2018" name="Nat. Biotechnol.">
        <title>A standardized bacterial taxonomy based on genome phylogeny substantially revises the tree of life.</title>
        <authorList>
            <person name="Parks D.H."/>
            <person name="Chuvochina M."/>
            <person name="Waite D.W."/>
            <person name="Rinke C."/>
            <person name="Skarshewski A."/>
            <person name="Chaumeil P.A."/>
            <person name="Hugenholtz P."/>
        </authorList>
    </citation>
    <scope>NUCLEOTIDE SEQUENCE [LARGE SCALE GENOMIC DNA]</scope>
    <source>
        <strain evidence="4">UBA9851</strain>
    </source>
</reference>
<dbReference type="GO" id="GO:0004665">
    <property type="term" value="F:prephenate dehydrogenase (NADP+) activity"/>
    <property type="evidence" value="ECO:0007669"/>
    <property type="project" value="InterPro"/>
</dbReference>
<comment type="similarity">
    <text evidence="1">Belongs to the prephenate/arogenate dehydrogenase family.</text>
</comment>
<evidence type="ECO:0000256" key="2">
    <source>
        <dbReference type="ARBA" id="ARBA00023002"/>
    </source>
</evidence>
<dbReference type="InterPro" id="IPR003099">
    <property type="entry name" value="Prephen_DH"/>
</dbReference>
<evidence type="ECO:0000259" key="3">
    <source>
        <dbReference type="PROSITE" id="PS51176"/>
    </source>
</evidence>
<keyword evidence="2" id="KW-0560">Oxidoreductase</keyword>
<dbReference type="AlphaFoldDB" id="A0A3B9QU41"/>
<dbReference type="InterPro" id="IPR046825">
    <property type="entry name" value="PDH_C"/>
</dbReference>
<comment type="caution">
    <text evidence="4">The sequence shown here is derived from an EMBL/GenBank/DDBJ whole genome shotgun (WGS) entry which is preliminary data.</text>
</comment>
<dbReference type="PANTHER" id="PTHR21363">
    <property type="entry name" value="PREPHENATE DEHYDROGENASE"/>
    <property type="match status" value="1"/>
</dbReference>
<sequence>MTTAHADGQPAVHPRSPGRSGPVCVLGLGLIGGSLLRDLTAAGTPAFGWNRSTATVEAASSDGFDVSGDLVATLSRAEREDALIVLGVPVPALPAMLEAVATHAPSCGLTDVTSVKGGVLQLVEAHGLSGRFVGGHPMAGTADSGWDATLEGLFQGAVWVVTTDGAPEDGAPEDADWLQIWCRVVDMAVQVGAVVVPARARKHDGAVARISHLTHVLAEALAVTADQGGALALSLAASSFRDATRVAGTEPGLVRAMCENNREALVTALDETMDLLAEARENLADPHRDISGLVDAGHGARLRYEARAGRVKGGPTNRPYIQLRPGTTGWLDQLHYAESIGAQIGLLEV</sequence>
<dbReference type="Pfam" id="PF02153">
    <property type="entry name" value="PDH_N"/>
    <property type="match status" value="1"/>
</dbReference>
<dbReference type="NCBIfam" id="NF005108">
    <property type="entry name" value="PRK06545.1-6"/>
    <property type="match status" value="1"/>
</dbReference>
<evidence type="ECO:0000313" key="4">
    <source>
        <dbReference type="EMBL" id="HAF72482.1"/>
    </source>
</evidence>
<name>A0A3B9QU41_9CORY</name>